<keyword evidence="1" id="KW-0472">Membrane</keyword>
<accession>A0A976A030</accession>
<evidence type="ECO:0000313" key="3">
    <source>
        <dbReference type="Proteomes" id="UP000256780"/>
    </source>
</evidence>
<comment type="caution">
    <text evidence="2">The sequence shown here is derived from an EMBL/GenBank/DDBJ whole genome shotgun (WGS) entry which is preliminary data.</text>
</comment>
<dbReference type="Pfam" id="PF07963">
    <property type="entry name" value="N_methyl"/>
    <property type="match status" value="1"/>
</dbReference>
<dbReference type="InterPro" id="IPR045584">
    <property type="entry name" value="Pilin-like"/>
</dbReference>
<feature type="transmembrane region" description="Helical" evidence="1">
    <location>
        <begin position="20"/>
        <end position="41"/>
    </location>
</feature>
<sequence>MTMTLTDFARSRRAAAGFTLIELMITVAIAAILAAVAYPSYTEHVRKSRRTDAKTALLDLAARQERLFTTQNVYGGTPAALGYAGPAFPVAIQSGSQAYYQLTVVAGNPATTYTATATPVGPQAGDDCGSYTINHLGMQGNTGMRAGVASAQCW</sequence>
<evidence type="ECO:0000256" key="1">
    <source>
        <dbReference type="SAM" id="Phobius"/>
    </source>
</evidence>
<dbReference type="EMBL" id="OFSQ01000009">
    <property type="protein sequence ID" value="SOY48136.1"/>
    <property type="molecule type" value="Genomic_DNA"/>
</dbReference>
<name>A0A976A030_9BURK</name>
<dbReference type="InterPro" id="IPR012902">
    <property type="entry name" value="N_methyl_site"/>
</dbReference>
<evidence type="ECO:0000313" key="2">
    <source>
        <dbReference type="EMBL" id="SOY48136.1"/>
    </source>
</evidence>
<keyword evidence="1" id="KW-1133">Transmembrane helix</keyword>
<dbReference type="Proteomes" id="UP000256780">
    <property type="component" value="Chromosome CBM2587_a"/>
</dbReference>
<proteinExistence type="predicted"/>
<gene>
    <name evidence="2" type="ORF">CBM2587_A170202</name>
</gene>
<organism evidence="2 3">
    <name type="scientific">Cupriavidus taiwanensis</name>
    <dbReference type="NCBI Taxonomy" id="164546"/>
    <lineage>
        <taxon>Bacteria</taxon>
        <taxon>Pseudomonadati</taxon>
        <taxon>Pseudomonadota</taxon>
        <taxon>Betaproteobacteria</taxon>
        <taxon>Burkholderiales</taxon>
        <taxon>Burkholderiaceae</taxon>
        <taxon>Cupriavidus</taxon>
    </lineage>
</organism>
<dbReference type="Pfam" id="PF16732">
    <property type="entry name" value="ComP_DUS"/>
    <property type="match status" value="1"/>
</dbReference>
<dbReference type="AlphaFoldDB" id="A0A976A030"/>
<dbReference type="NCBIfam" id="TIGR02532">
    <property type="entry name" value="IV_pilin_GFxxxE"/>
    <property type="match status" value="1"/>
</dbReference>
<keyword evidence="1 2" id="KW-0812">Transmembrane</keyword>
<dbReference type="PROSITE" id="PS00409">
    <property type="entry name" value="PROKAR_NTER_METHYL"/>
    <property type="match status" value="1"/>
</dbReference>
<dbReference type="SUPFAM" id="SSF54523">
    <property type="entry name" value="Pili subunits"/>
    <property type="match status" value="1"/>
</dbReference>
<dbReference type="GO" id="GO:0043683">
    <property type="term" value="P:type IV pilus assembly"/>
    <property type="evidence" value="ECO:0007669"/>
    <property type="project" value="InterPro"/>
</dbReference>
<dbReference type="InterPro" id="IPR031982">
    <property type="entry name" value="PilE-like"/>
</dbReference>
<reference evidence="2 3" key="1">
    <citation type="submission" date="2018-01" db="EMBL/GenBank/DDBJ databases">
        <authorList>
            <person name="Clerissi C."/>
        </authorList>
    </citation>
    <scope>NUCLEOTIDE SEQUENCE [LARGE SCALE GENOMIC DNA]</scope>
    <source>
        <strain evidence="2">Cupriavidus sp. LMG 19464</strain>
    </source>
</reference>
<dbReference type="Gene3D" id="3.30.700.10">
    <property type="entry name" value="Glycoprotein, Type 4 Pilin"/>
    <property type="match status" value="1"/>
</dbReference>
<protein>
    <submittedName>
        <fullName evidence="2">TYPE 4 fimbrial BIOGENESIS TRANSMEMBRANE pilE-related PROTEIN</fullName>
    </submittedName>
</protein>